<evidence type="ECO:0000256" key="2">
    <source>
        <dbReference type="ARBA" id="ARBA00009533"/>
    </source>
</evidence>
<dbReference type="GO" id="GO:0016831">
    <property type="term" value="F:carboxy-lyase activity"/>
    <property type="evidence" value="ECO:0007669"/>
    <property type="project" value="UniProtKB-KW"/>
</dbReference>
<gene>
    <name evidence="9" type="primary">panP</name>
    <name evidence="9" type="ORF">EHF44_03005</name>
</gene>
<dbReference type="Gene3D" id="3.90.1150.10">
    <property type="entry name" value="Aspartate Aminotransferase, domain 1"/>
    <property type="match status" value="1"/>
</dbReference>
<dbReference type="AlphaFoldDB" id="A0A3G8GWZ5"/>
<keyword evidence="4 6" id="KW-0663">Pyridoxal phosphate</keyword>
<evidence type="ECO:0000256" key="7">
    <source>
        <dbReference type="RuleBase" id="RU000382"/>
    </source>
</evidence>
<evidence type="ECO:0000256" key="1">
    <source>
        <dbReference type="ARBA" id="ARBA00001933"/>
    </source>
</evidence>
<dbReference type="Gene3D" id="3.40.640.10">
    <property type="entry name" value="Type I PLP-dependent aspartate aminotransferase-like (Major domain)"/>
    <property type="match status" value="1"/>
</dbReference>
<dbReference type="KEGG" id="cpau:EHF44_03005"/>
<evidence type="ECO:0000256" key="4">
    <source>
        <dbReference type="ARBA" id="ARBA00022898"/>
    </source>
</evidence>
<dbReference type="RefSeq" id="WP_124682373.1">
    <property type="nucleotide sequence ID" value="NZ_CP033969.1"/>
</dbReference>
<organism evidence="9 10">
    <name type="scientific">Cupriavidus pauculus</name>
    <dbReference type="NCBI Taxonomy" id="82633"/>
    <lineage>
        <taxon>Bacteria</taxon>
        <taxon>Pseudomonadati</taxon>
        <taxon>Pseudomonadota</taxon>
        <taxon>Betaproteobacteria</taxon>
        <taxon>Burkholderiales</taxon>
        <taxon>Burkholderiaceae</taxon>
        <taxon>Cupriavidus</taxon>
    </lineage>
</organism>
<dbReference type="Pfam" id="PF00282">
    <property type="entry name" value="Pyridoxal_deC"/>
    <property type="match status" value="1"/>
</dbReference>
<sequence>MKAPQTETSDNPQDPSRQADCPLHWFDADRGAFEDLERRIADHPAEFFASADFDPVGACATREARFASVDLPENPTAPQAHADHLLHDVFRHVMPVAAPTFVGHMTSSLPSFMPSLAKIVAALNQNVVKLETSGALTGLERQVIGMMHKLVFGQDAGFYGRWLHDPEHSLGAFGAGGTTANLAALWASRNQVLRARDGFAGIHRAGLAAALRHYGYDGLAIVVSERGHYSLRKAADVLGIGRDNLVPVAVDADGRMRVDALRATLRDLQQRNIQPMTIVGIAGTTETGAVDPLDALADVAQEAGCHFHVDAAWGGATLLSARERWRFAGIERADSVVIDAHKQFYVPMGAGMVLFRDPAWTQEIVQHANYIVRKGSVDLGRHTLEGSRGAAAVMLYANLHLLGRKGLARLIDTGIDNARFFADLIDRQPDFELDSRPQLCILTYRYVPAPVRAALASAATPAAQRERIQAALDALTISIQEMQRDAGRSFVSRTQLTSSQWDGRAIAVFRVVLANPDTTHAILQDILDEQRALAARSPMLAPLMALL</sequence>
<dbReference type="InterPro" id="IPR015422">
    <property type="entry name" value="PyrdxlP-dep_Trfase_small"/>
</dbReference>
<dbReference type="GO" id="GO:0030170">
    <property type="term" value="F:pyridoxal phosphate binding"/>
    <property type="evidence" value="ECO:0007669"/>
    <property type="project" value="InterPro"/>
</dbReference>
<evidence type="ECO:0000256" key="5">
    <source>
        <dbReference type="ARBA" id="ARBA00023239"/>
    </source>
</evidence>
<comment type="cofactor">
    <cofactor evidence="1 6 7">
        <name>pyridoxal 5'-phosphate</name>
        <dbReference type="ChEBI" id="CHEBI:597326"/>
    </cofactor>
</comment>
<dbReference type="Proteomes" id="UP000270411">
    <property type="component" value="Chromosome 1"/>
</dbReference>
<dbReference type="NCBIfam" id="TIGR03799">
    <property type="entry name" value="NOD_PanD_pyr"/>
    <property type="match status" value="1"/>
</dbReference>
<dbReference type="InterPro" id="IPR015424">
    <property type="entry name" value="PyrdxlP-dep_Trfase"/>
</dbReference>
<dbReference type="InterPro" id="IPR015421">
    <property type="entry name" value="PyrdxlP-dep_Trfase_major"/>
</dbReference>
<protein>
    <submittedName>
        <fullName evidence="9">Putative pyridoxal-dependent aspartate 1-decarboxylase</fullName>
    </submittedName>
</protein>
<dbReference type="PANTHER" id="PTHR45677">
    <property type="entry name" value="GLUTAMATE DECARBOXYLASE-RELATED"/>
    <property type="match status" value="1"/>
</dbReference>
<evidence type="ECO:0000256" key="3">
    <source>
        <dbReference type="ARBA" id="ARBA00022793"/>
    </source>
</evidence>
<dbReference type="PANTHER" id="PTHR45677:SF8">
    <property type="entry name" value="CYSTEINE SULFINIC ACID DECARBOXYLASE"/>
    <property type="match status" value="1"/>
</dbReference>
<dbReference type="OrthoDB" id="9803665at2"/>
<dbReference type="InterPro" id="IPR022517">
    <property type="entry name" value="Asp_decarboxylase_pyridox"/>
</dbReference>
<dbReference type="SUPFAM" id="SSF53383">
    <property type="entry name" value="PLP-dependent transferases"/>
    <property type="match status" value="1"/>
</dbReference>
<dbReference type="InterPro" id="IPR002129">
    <property type="entry name" value="PyrdxlP-dep_de-COase"/>
</dbReference>
<accession>A0A3G8GWZ5</accession>
<dbReference type="GO" id="GO:0019752">
    <property type="term" value="P:carboxylic acid metabolic process"/>
    <property type="evidence" value="ECO:0007669"/>
    <property type="project" value="InterPro"/>
</dbReference>
<feature type="modified residue" description="N6-(pyridoxal phosphate)lysine" evidence="6">
    <location>
        <position position="342"/>
    </location>
</feature>
<feature type="region of interest" description="Disordered" evidence="8">
    <location>
        <begin position="1"/>
        <end position="21"/>
    </location>
</feature>
<comment type="similarity">
    <text evidence="2 7">Belongs to the group II decarboxylase family.</text>
</comment>
<evidence type="ECO:0000256" key="8">
    <source>
        <dbReference type="SAM" id="MobiDB-lite"/>
    </source>
</evidence>
<evidence type="ECO:0000313" key="9">
    <source>
        <dbReference type="EMBL" id="AZG12480.1"/>
    </source>
</evidence>
<reference evidence="10" key="1">
    <citation type="submission" date="2018-11" db="EMBL/GenBank/DDBJ databases">
        <title>FDA dAtabase for Regulatory Grade micrObial Sequences (FDA-ARGOS): Supporting development and validation of Infectious Disease Dx tests.</title>
        <authorList>
            <person name="Goldberg B."/>
            <person name="Campos J."/>
            <person name="Tallon L."/>
            <person name="Sadzewicz L."/>
            <person name="Zhao X."/>
            <person name="Vavikolanu K."/>
            <person name="Mehta A."/>
            <person name="Aluvathingal J."/>
            <person name="Nadendla S."/>
            <person name="Geyer C."/>
            <person name="Nandy P."/>
            <person name="Yan Y."/>
            <person name="Sichtig H."/>
        </authorList>
    </citation>
    <scope>NUCLEOTIDE SEQUENCE [LARGE SCALE GENOMIC DNA]</scope>
    <source>
        <strain evidence="10">FDAARGOS_614</strain>
    </source>
</reference>
<evidence type="ECO:0000256" key="6">
    <source>
        <dbReference type="PIRSR" id="PIRSR602129-50"/>
    </source>
</evidence>
<keyword evidence="3" id="KW-0210">Decarboxylase</keyword>
<name>A0A3G8GWZ5_9BURK</name>
<proteinExistence type="inferred from homology"/>
<evidence type="ECO:0000313" key="10">
    <source>
        <dbReference type="Proteomes" id="UP000270411"/>
    </source>
</evidence>
<feature type="compositionally biased region" description="Polar residues" evidence="8">
    <location>
        <begin position="1"/>
        <end position="16"/>
    </location>
</feature>
<dbReference type="GO" id="GO:0005737">
    <property type="term" value="C:cytoplasm"/>
    <property type="evidence" value="ECO:0007669"/>
    <property type="project" value="TreeGrafter"/>
</dbReference>
<keyword evidence="5 7" id="KW-0456">Lyase</keyword>
<dbReference type="EMBL" id="CP033969">
    <property type="protein sequence ID" value="AZG12480.1"/>
    <property type="molecule type" value="Genomic_DNA"/>
</dbReference>